<reference evidence="2 3" key="1">
    <citation type="submission" date="2019-06" db="EMBL/GenBank/DDBJ databases">
        <title>Whole genome shotgun sequence of Kocuria varians NBRC 15358.</title>
        <authorList>
            <person name="Hosoyama A."/>
            <person name="Uohara A."/>
            <person name="Ohji S."/>
            <person name="Ichikawa N."/>
        </authorList>
    </citation>
    <scope>NUCLEOTIDE SEQUENCE [LARGE SCALE GENOMIC DNA]</scope>
    <source>
        <strain evidence="2 3">NBRC 15358</strain>
    </source>
</reference>
<comment type="caution">
    <text evidence="2">The sequence shown here is derived from an EMBL/GenBank/DDBJ whole genome shotgun (WGS) entry which is preliminary data.</text>
</comment>
<dbReference type="Pfam" id="PF13302">
    <property type="entry name" value="Acetyltransf_3"/>
    <property type="match status" value="1"/>
</dbReference>
<evidence type="ECO:0000313" key="3">
    <source>
        <dbReference type="Proteomes" id="UP000315730"/>
    </source>
</evidence>
<keyword evidence="2" id="KW-0808">Transferase</keyword>
<dbReference type="GO" id="GO:0016747">
    <property type="term" value="F:acyltransferase activity, transferring groups other than amino-acyl groups"/>
    <property type="evidence" value="ECO:0007669"/>
    <property type="project" value="InterPro"/>
</dbReference>
<proteinExistence type="predicted"/>
<evidence type="ECO:0000313" key="2">
    <source>
        <dbReference type="EMBL" id="GED00054.1"/>
    </source>
</evidence>
<dbReference type="STRING" id="1272.GCA_900014985_01796"/>
<accession>A0A4Y4D8X3</accession>
<dbReference type="SUPFAM" id="SSF55729">
    <property type="entry name" value="Acyl-CoA N-acyltransferases (Nat)"/>
    <property type="match status" value="1"/>
</dbReference>
<dbReference type="AlphaFoldDB" id="A0A4Y4D8X3"/>
<sequence>MTVGTFYDHSMSEPTPFARQPTLTGELVTLRPIRAEDADLVDALLREDPEVARLTGSLHSSTEAYEGPPLDRLREIYGQWAVAEDRLVLAVIDTASGLLVGEAVLNDWDEGNRSCGFRILVGAPGRGRGLGTEATRLIVRHGLETMGLHRITLEVYDFNPRARHVYEKAGFRHEGTGREALLFDGEWIDVHYMGILGGGLATPGERGGGRSPQPIQ</sequence>
<dbReference type="InterPro" id="IPR016181">
    <property type="entry name" value="Acyl_CoA_acyltransferase"/>
</dbReference>
<dbReference type="PROSITE" id="PS51186">
    <property type="entry name" value="GNAT"/>
    <property type="match status" value="1"/>
</dbReference>
<dbReference type="PANTHER" id="PTHR43610">
    <property type="entry name" value="BLL6696 PROTEIN"/>
    <property type="match status" value="1"/>
</dbReference>
<evidence type="ECO:0000259" key="1">
    <source>
        <dbReference type="PROSITE" id="PS51186"/>
    </source>
</evidence>
<organism evidence="2 3">
    <name type="scientific">Kocuria varians</name>
    <name type="common">Micrococcus varians</name>
    <dbReference type="NCBI Taxonomy" id="1272"/>
    <lineage>
        <taxon>Bacteria</taxon>
        <taxon>Bacillati</taxon>
        <taxon>Actinomycetota</taxon>
        <taxon>Actinomycetes</taxon>
        <taxon>Micrococcales</taxon>
        <taxon>Micrococcaceae</taxon>
        <taxon>Kocuria</taxon>
    </lineage>
</organism>
<dbReference type="PANTHER" id="PTHR43610:SF1">
    <property type="entry name" value="N-ACETYLTRANSFERASE DOMAIN-CONTAINING PROTEIN"/>
    <property type="match status" value="1"/>
</dbReference>
<dbReference type="InterPro" id="IPR000182">
    <property type="entry name" value="GNAT_dom"/>
</dbReference>
<feature type="domain" description="N-acetyltransferase" evidence="1">
    <location>
        <begin position="28"/>
        <end position="194"/>
    </location>
</feature>
<keyword evidence="3" id="KW-1185">Reference proteome</keyword>
<dbReference type="Proteomes" id="UP000315730">
    <property type="component" value="Unassembled WGS sequence"/>
</dbReference>
<protein>
    <submittedName>
        <fullName evidence="2">Acetyltransferase</fullName>
    </submittedName>
</protein>
<name>A0A4Y4D8X3_KOCVA</name>
<dbReference type="Gene3D" id="3.40.630.30">
    <property type="match status" value="1"/>
</dbReference>
<dbReference type="EMBL" id="BJNW01000022">
    <property type="protein sequence ID" value="GED00054.1"/>
    <property type="molecule type" value="Genomic_DNA"/>
</dbReference>
<gene>
    <name evidence="2" type="ORF">KVA01_22080</name>
</gene>